<dbReference type="InterPro" id="IPR043519">
    <property type="entry name" value="NT_sf"/>
</dbReference>
<dbReference type="SUPFAM" id="SSF55021">
    <property type="entry name" value="ACT-like"/>
    <property type="match status" value="1"/>
</dbReference>
<protein>
    <recommendedName>
        <fullName evidence="7">Bifunctional uridylyltransferase/uridylyl-removing enzyme</fullName>
        <shortName evidence="7">UTase/UR</shortName>
    </recommendedName>
    <alternativeName>
        <fullName evidence="7">Bifunctional [protein-PII] modification enzyme</fullName>
    </alternativeName>
    <alternativeName>
        <fullName evidence="7">Bifunctional nitrogen sensor protein</fullName>
    </alternativeName>
    <domain>
        <recommendedName>
            <fullName evidence="7">[Protein-PII] uridylyltransferase</fullName>
            <shortName evidence="7">PII uridylyltransferase</shortName>
            <shortName evidence="7">UTase</shortName>
            <ecNumber evidence="7">2.7.7.59</ecNumber>
        </recommendedName>
    </domain>
    <domain>
        <recommendedName>
            <fullName evidence="7">[Protein-PII]-UMP uridylyl-removing enzyme</fullName>
            <shortName evidence="7">UR</shortName>
            <ecNumber evidence="7">3.1.4.-</ecNumber>
        </recommendedName>
    </domain>
</protein>
<dbReference type="PROSITE" id="PS51831">
    <property type="entry name" value="HD"/>
    <property type="match status" value="1"/>
</dbReference>
<comment type="similarity">
    <text evidence="7">Belongs to the GlnD family.</text>
</comment>
<dbReference type="PIRSF" id="PIRSF006288">
    <property type="entry name" value="PII_uridyltransf"/>
    <property type="match status" value="1"/>
</dbReference>
<accession>A0A5R9GPX4</accession>
<dbReference type="Gene3D" id="1.10.3090.10">
    <property type="entry name" value="cca-adding enzyme, domain 2"/>
    <property type="match status" value="1"/>
</dbReference>
<dbReference type="GO" id="GO:0008081">
    <property type="term" value="F:phosphoric diester hydrolase activity"/>
    <property type="evidence" value="ECO:0007669"/>
    <property type="project" value="UniProtKB-UniRule"/>
</dbReference>
<dbReference type="PANTHER" id="PTHR47320">
    <property type="entry name" value="BIFUNCTIONAL URIDYLYLTRANSFERASE/URIDYLYL-REMOVING ENZYME"/>
    <property type="match status" value="1"/>
</dbReference>
<dbReference type="GO" id="GO:0006808">
    <property type="term" value="P:regulation of nitrogen utilization"/>
    <property type="evidence" value="ECO:0007669"/>
    <property type="project" value="UniProtKB-UniRule"/>
</dbReference>
<comment type="cofactor">
    <cofactor evidence="7">
        <name>Mg(2+)</name>
        <dbReference type="ChEBI" id="CHEBI:18420"/>
    </cofactor>
</comment>
<keyword evidence="2 7" id="KW-0548">Nucleotidyltransferase</keyword>
<comment type="function">
    <text evidence="7">Modifies, by uridylylation and deuridylylation, the PII regulatory proteins (GlnB and homologs), in response to the nitrogen status of the cell that GlnD senses through the glutamine level. Under low glutamine levels, catalyzes the conversion of the PII proteins and UTP to PII-UMP and PPi, while under higher glutamine levels, GlnD hydrolyzes PII-UMP to PII and UMP (deuridylylation). Thus, controls uridylylation state and activity of the PII proteins, and plays an important role in the regulation of nitrogen metabolism.</text>
</comment>
<evidence type="ECO:0000256" key="2">
    <source>
        <dbReference type="ARBA" id="ARBA00022695"/>
    </source>
</evidence>
<keyword evidence="5 7" id="KW-0460">Magnesium</keyword>
<keyword evidence="4 7" id="KW-0378">Hydrolase</keyword>
<dbReference type="CDD" id="cd05401">
    <property type="entry name" value="NT_GlnE_GlnD_like"/>
    <property type="match status" value="1"/>
</dbReference>
<evidence type="ECO:0000313" key="11">
    <source>
        <dbReference type="Proteomes" id="UP000306585"/>
    </source>
</evidence>
<evidence type="ECO:0000256" key="5">
    <source>
        <dbReference type="ARBA" id="ARBA00022842"/>
    </source>
</evidence>
<reference evidence="10 11" key="1">
    <citation type="journal article" date="2019" name="Appl. Environ. Microbiol.">
        <title>Environmental Evidence and Genomic Insight of Iron-oxidizing Bacteria Preference Towards More Corrosion Resistant Stainless Steel at Higher Salinities.</title>
        <authorList>
            <person name="Garrison C.E."/>
            <person name="Price K.A."/>
            <person name="Field E.K."/>
        </authorList>
    </citation>
    <scope>NUCLEOTIDE SEQUENCE [LARGE SCALE GENOMIC DNA]</scope>
    <source>
        <strain evidence="10 11">P3</strain>
    </source>
</reference>
<dbReference type="InterPro" id="IPR045865">
    <property type="entry name" value="ACT-like_dom_sf"/>
</dbReference>
<dbReference type="InterPro" id="IPR006674">
    <property type="entry name" value="HD_domain"/>
</dbReference>
<dbReference type="InterPro" id="IPR010043">
    <property type="entry name" value="UTase/UR"/>
</dbReference>
<dbReference type="NCBIfam" id="TIGR01693">
    <property type="entry name" value="UTase_glnD"/>
    <property type="match status" value="1"/>
</dbReference>
<organism evidence="10 11">
    <name type="scientific">Mariprofundus erugo</name>
    <dbReference type="NCBI Taxonomy" id="2528639"/>
    <lineage>
        <taxon>Bacteria</taxon>
        <taxon>Pseudomonadati</taxon>
        <taxon>Pseudomonadota</taxon>
        <taxon>Candidatius Mariprofundia</taxon>
        <taxon>Mariprofundales</taxon>
        <taxon>Mariprofundaceae</taxon>
        <taxon>Mariprofundus</taxon>
    </lineage>
</organism>
<dbReference type="CDD" id="cd00077">
    <property type="entry name" value="HDc"/>
    <property type="match status" value="1"/>
</dbReference>
<dbReference type="SUPFAM" id="SSF81891">
    <property type="entry name" value="Poly A polymerase C-terminal region-like"/>
    <property type="match status" value="1"/>
</dbReference>
<sequence length="866" mass="97808">MSTAAVSNDVISPRRQLAALYQQVEAAFDAGASGGELSRLMCQGVDALLIRLWQQQAPAAAACMDLVAVGGYGRGELSPHSDWDLWFIVPEELPAQAEEELQSFLLSLWDMGAKIGHAVRTVRHTLEHVQEDWASATAALESRLLAGSGELNRQLQAKLDIFFKKQRKPFVEAKLAELEERHMRTGGTAFWMEPDIKEGKGGLRDVQAAFWISKVWYGCDDIADLVAAGAVAEREIEQLLAAQDFLWRCRTALHLDTRRANERIGFEQQVMLAEQMGYQPVNERPAVDAFMKDYFRHVGRVARVTGLLMMHFQEQLHPRRFSFTRNIGDGFTQEGTLVGIRDAGVFREDPLRLLRVFHVAQQGQRRLSSQTLRQIRADVLLIDDAFRDDPEAQRTFLKILRGRRNVHWALKEMNDTGVLGRFIPCFRDVVGLGQFNRYHAYTVDEHTIRAVGEARNFWHRDRQIRLPLAHDVCHAIHRPELLYIALIFHDIAKGLPGDHSEVGALMARSFCERMHMDSDATELVEWLVREHLLMAVKSQRFDLSDPEVIRAFAERVGNINRLRYLFLLTIADIAAVGPNVWNDWKGSLLQELYWLTSEYYRSDESISESSERLYQTRVNAVLDRCSVARELQEEALARLPRACIMHFPPRLLQNIVELLVATGGDGVKYWIDSDRGQSLFFVVARERNGLFAALSATLTSGHGSIMAAYADKLSDGRVLDVFHMQSVDGSPFDIPSDLERLKNRIDKMLAADALPRVAIDTSFKINVLMRRVEVRVRELPDASYRVTAIEVSAADQPRLLARLADAISSQGYQLHSASISTFGERAVDVFFITDKAMQQLTEAQVAELSRQLSDIATLPEEPALPG</sequence>
<dbReference type="AlphaFoldDB" id="A0A5R9GPX4"/>
<dbReference type="CDD" id="cd04899">
    <property type="entry name" value="ACT_ACR-UUR-like_2"/>
    <property type="match status" value="1"/>
</dbReference>
<evidence type="ECO:0000256" key="4">
    <source>
        <dbReference type="ARBA" id="ARBA00022801"/>
    </source>
</evidence>
<dbReference type="HAMAP" id="MF_00277">
    <property type="entry name" value="PII_uridylyl_transf"/>
    <property type="match status" value="1"/>
</dbReference>
<evidence type="ECO:0000259" key="8">
    <source>
        <dbReference type="PROSITE" id="PS51671"/>
    </source>
</evidence>
<dbReference type="EC" id="3.1.4.-" evidence="7"/>
<dbReference type="Gene3D" id="1.20.120.330">
    <property type="entry name" value="Nucleotidyltransferases domain 2"/>
    <property type="match status" value="1"/>
</dbReference>
<feature type="domain" description="ACT" evidence="8">
    <location>
        <begin position="679"/>
        <end position="756"/>
    </location>
</feature>
<keyword evidence="11" id="KW-1185">Reference proteome</keyword>
<evidence type="ECO:0000256" key="7">
    <source>
        <dbReference type="HAMAP-Rule" id="MF_00277"/>
    </source>
</evidence>
<dbReference type="GO" id="GO:0008773">
    <property type="term" value="F:[protein-PII] uridylyltransferase activity"/>
    <property type="evidence" value="ECO:0007669"/>
    <property type="project" value="UniProtKB-UniRule"/>
</dbReference>
<dbReference type="EMBL" id="VBRY01000003">
    <property type="protein sequence ID" value="TLS68321.1"/>
    <property type="molecule type" value="Genomic_DNA"/>
</dbReference>
<evidence type="ECO:0000259" key="9">
    <source>
        <dbReference type="PROSITE" id="PS51831"/>
    </source>
</evidence>
<comment type="catalytic activity">
    <reaction evidence="7">
        <text>[protein-PII]-L-tyrosine + UTP = [protein-PII]-uridylyl-L-tyrosine + diphosphate</text>
        <dbReference type="Rhea" id="RHEA:13673"/>
        <dbReference type="Rhea" id="RHEA-COMP:12147"/>
        <dbReference type="Rhea" id="RHEA-COMP:12148"/>
        <dbReference type="ChEBI" id="CHEBI:33019"/>
        <dbReference type="ChEBI" id="CHEBI:46398"/>
        <dbReference type="ChEBI" id="CHEBI:46858"/>
        <dbReference type="ChEBI" id="CHEBI:90602"/>
        <dbReference type="EC" id="2.7.7.59"/>
    </reaction>
</comment>
<feature type="region of interest" description="Uridylyltransferase" evidence="7">
    <location>
        <begin position="1"/>
        <end position="326"/>
    </location>
</feature>
<evidence type="ECO:0000256" key="6">
    <source>
        <dbReference type="ARBA" id="ARBA00023268"/>
    </source>
</evidence>
<dbReference type="InterPro" id="IPR013546">
    <property type="entry name" value="PII_UdlTrfase/GS_AdlTrfase"/>
</dbReference>
<dbReference type="SUPFAM" id="SSF81593">
    <property type="entry name" value="Nucleotidyltransferase substrate binding subunit/domain"/>
    <property type="match status" value="1"/>
</dbReference>
<dbReference type="SUPFAM" id="SSF81301">
    <property type="entry name" value="Nucleotidyltransferase"/>
    <property type="match status" value="1"/>
</dbReference>
<dbReference type="InterPro" id="IPR002912">
    <property type="entry name" value="ACT_dom"/>
</dbReference>
<gene>
    <name evidence="7 10" type="primary">glnD</name>
    <name evidence="10" type="ORF">FEF65_04850</name>
</gene>
<keyword evidence="6 7" id="KW-0511">Multifunctional enzyme</keyword>
<evidence type="ECO:0000256" key="3">
    <source>
        <dbReference type="ARBA" id="ARBA00022737"/>
    </source>
</evidence>
<dbReference type="RefSeq" id="WP_138238656.1">
    <property type="nucleotide sequence ID" value="NZ_VBRY01000003.1"/>
</dbReference>
<feature type="domain" description="HD" evidence="9">
    <location>
        <begin position="443"/>
        <end position="559"/>
    </location>
</feature>
<dbReference type="Pfam" id="PF01966">
    <property type="entry name" value="HD"/>
    <property type="match status" value="1"/>
</dbReference>
<keyword evidence="3" id="KW-0677">Repeat</keyword>
<dbReference type="PANTHER" id="PTHR47320:SF1">
    <property type="entry name" value="BIFUNCTIONAL URIDYLYLTRANSFERASE_URIDYLYL-REMOVING ENZYME"/>
    <property type="match status" value="1"/>
</dbReference>
<proteinExistence type="inferred from homology"/>
<dbReference type="EC" id="2.7.7.59" evidence="7"/>
<feature type="domain" description="ACT" evidence="8">
    <location>
        <begin position="788"/>
        <end position="860"/>
    </location>
</feature>
<dbReference type="Pfam" id="PF08335">
    <property type="entry name" value="GlnD_UR_UTase"/>
    <property type="match status" value="1"/>
</dbReference>
<evidence type="ECO:0000256" key="1">
    <source>
        <dbReference type="ARBA" id="ARBA00022679"/>
    </source>
</evidence>
<dbReference type="SMART" id="SM00471">
    <property type="entry name" value="HDc"/>
    <property type="match status" value="1"/>
</dbReference>
<comment type="caution">
    <text evidence="7">Lacks conserved residue(s) required for the propagation of feature annotation.</text>
</comment>
<name>A0A5R9GPX4_9PROT</name>
<comment type="activity regulation">
    <text evidence="7">Uridylyltransferase (UTase) activity is inhibited by glutamine, while glutamine activates uridylyl-removing (UR) activity.</text>
</comment>
<dbReference type="InterPro" id="IPR003607">
    <property type="entry name" value="HD/PDEase_dom"/>
</dbReference>
<dbReference type="PROSITE" id="PS51671">
    <property type="entry name" value="ACT"/>
    <property type="match status" value="2"/>
</dbReference>
<comment type="domain">
    <text evidence="7">Has four distinct domains: an N-terminal nucleotidyltransferase (NT) domain responsible for UTase activity, a central HD domain that encodes UR activity, and two C-terminal ACT domains that seem to have a role in glutamine sensing.</text>
</comment>
<comment type="caution">
    <text evidence="10">The sequence shown here is derived from an EMBL/GenBank/DDBJ whole genome shotgun (WGS) entry which is preliminary data.</text>
</comment>
<evidence type="ECO:0000313" key="10">
    <source>
        <dbReference type="EMBL" id="TLS68321.1"/>
    </source>
</evidence>
<comment type="catalytic activity">
    <reaction evidence="7">
        <text>[protein-PII]-uridylyl-L-tyrosine + H2O = [protein-PII]-L-tyrosine + UMP + H(+)</text>
        <dbReference type="Rhea" id="RHEA:48600"/>
        <dbReference type="Rhea" id="RHEA-COMP:12147"/>
        <dbReference type="Rhea" id="RHEA-COMP:12148"/>
        <dbReference type="ChEBI" id="CHEBI:15377"/>
        <dbReference type="ChEBI" id="CHEBI:15378"/>
        <dbReference type="ChEBI" id="CHEBI:46858"/>
        <dbReference type="ChEBI" id="CHEBI:57865"/>
        <dbReference type="ChEBI" id="CHEBI:90602"/>
    </reaction>
</comment>
<keyword evidence="1 7" id="KW-0808">Transferase</keyword>
<dbReference type="Proteomes" id="UP000306585">
    <property type="component" value="Unassembled WGS sequence"/>
</dbReference>